<comment type="caution">
    <text evidence="1">The sequence shown here is derived from an EMBL/GenBank/DDBJ whole genome shotgun (WGS) entry which is preliminary data.</text>
</comment>
<evidence type="ECO:0008006" key="2">
    <source>
        <dbReference type="Google" id="ProtNLM"/>
    </source>
</evidence>
<organism evidence="1">
    <name type="scientific">marine sediment metagenome</name>
    <dbReference type="NCBI Taxonomy" id="412755"/>
    <lineage>
        <taxon>unclassified sequences</taxon>
        <taxon>metagenomes</taxon>
        <taxon>ecological metagenomes</taxon>
    </lineage>
</organism>
<sequence length="142" mass="15926">MNELTVQDKKDLFIILLEANQGHVANTCKAMNISRACYYLWRAEDEDFKGMCHDVKEGLIDHVEGKLMDLINVLDFQAIKTYLAAYAKNRGYGTAVDVNVGGQEGNPLTVVGVLPPEPESLEDWEKQVGEARTQRLLEEGKK</sequence>
<dbReference type="EMBL" id="LAZR01001027">
    <property type="protein sequence ID" value="KKN52237.1"/>
    <property type="molecule type" value="Genomic_DNA"/>
</dbReference>
<protein>
    <recommendedName>
        <fullName evidence="2">Homeodomain phBC6A51-type domain-containing protein</fullName>
    </recommendedName>
</protein>
<name>A0A0F9RQV1_9ZZZZ</name>
<reference evidence="1" key="1">
    <citation type="journal article" date="2015" name="Nature">
        <title>Complex archaea that bridge the gap between prokaryotes and eukaryotes.</title>
        <authorList>
            <person name="Spang A."/>
            <person name="Saw J.H."/>
            <person name="Jorgensen S.L."/>
            <person name="Zaremba-Niedzwiedzka K."/>
            <person name="Martijn J."/>
            <person name="Lind A.E."/>
            <person name="van Eijk R."/>
            <person name="Schleper C."/>
            <person name="Guy L."/>
            <person name="Ettema T.J."/>
        </authorList>
    </citation>
    <scope>NUCLEOTIDE SEQUENCE</scope>
</reference>
<gene>
    <name evidence="1" type="ORF">LCGC14_0614570</name>
</gene>
<evidence type="ECO:0000313" key="1">
    <source>
        <dbReference type="EMBL" id="KKN52237.1"/>
    </source>
</evidence>
<dbReference type="AlphaFoldDB" id="A0A0F9RQV1"/>
<proteinExistence type="predicted"/>
<accession>A0A0F9RQV1</accession>